<organism evidence="1 2">
    <name type="scientific">Aphanomyces euteiches</name>
    <dbReference type="NCBI Taxonomy" id="100861"/>
    <lineage>
        <taxon>Eukaryota</taxon>
        <taxon>Sar</taxon>
        <taxon>Stramenopiles</taxon>
        <taxon>Oomycota</taxon>
        <taxon>Saprolegniomycetes</taxon>
        <taxon>Saprolegniales</taxon>
        <taxon>Verrucalvaceae</taxon>
        <taxon>Aphanomyces</taxon>
    </lineage>
</organism>
<dbReference type="VEuPathDB" id="FungiDB:AeMF1_010534"/>
<evidence type="ECO:0000313" key="2">
    <source>
        <dbReference type="Proteomes" id="UP000481153"/>
    </source>
</evidence>
<protein>
    <submittedName>
        <fullName evidence="1">Uncharacterized protein</fullName>
    </submittedName>
</protein>
<comment type="caution">
    <text evidence="1">The sequence shown here is derived from an EMBL/GenBank/DDBJ whole genome shotgun (WGS) entry which is preliminary data.</text>
</comment>
<accession>A0A6G0X4Z3</accession>
<gene>
    <name evidence="1" type="ORF">Ae201684_008263</name>
</gene>
<dbReference type="Proteomes" id="UP000481153">
    <property type="component" value="Unassembled WGS sequence"/>
</dbReference>
<name>A0A6G0X4Z3_9STRA</name>
<evidence type="ECO:0000313" key="1">
    <source>
        <dbReference type="EMBL" id="KAF0735048.1"/>
    </source>
</evidence>
<dbReference type="EMBL" id="VJMJ01000101">
    <property type="protein sequence ID" value="KAF0735048.1"/>
    <property type="molecule type" value="Genomic_DNA"/>
</dbReference>
<dbReference type="AlphaFoldDB" id="A0A6G0X4Z3"/>
<sequence length="270" mass="29797">MNALATKSDPNSAFLVSVTQAQLQVIQSALLDLWEFGPKTIDPVTPETLQEWVSQGELGVALSLKPEAKAKTVQEALRIASQQGRTCDEILAMGTIRLACGSAAKPSLKCLQSSFCPTFVYDLSMPVDLTAVSYGQYTFDSHTFQPNTPLSNPNALLCLESTLAAISSCLWNQLALHKSMSCMPDFCRALKEGNKFCSLFTTYDHEGCEKIVLNNMMLAARMFTLSLTKLKWNATGTCRVVHRRAMDHAMNNPVRGYLLCFDPSIERSRL</sequence>
<reference evidence="1 2" key="1">
    <citation type="submission" date="2019-07" db="EMBL/GenBank/DDBJ databases">
        <title>Genomics analysis of Aphanomyces spp. identifies a new class of oomycete effector associated with host adaptation.</title>
        <authorList>
            <person name="Gaulin E."/>
        </authorList>
    </citation>
    <scope>NUCLEOTIDE SEQUENCE [LARGE SCALE GENOMIC DNA]</scope>
    <source>
        <strain evidence="1 2">ATCC 201684</strain>
    </source>
</reference>
<proteinExistence type="predicted"/>
<keyword evidence="2" id="KW-1185">Reference proteome</keyword>